<comment type="caution">
    <text evidence="1">The sequence shown here is derived from an EMBL/GenBank/DDBJ whole genome shotgun (WGS) entry which is preliminary data.</text>
</comment>
<gene>
    <name evidence="1" type="ORF">MINT15_21590</name>
</gene>
<reference evidence="1 2" key="1">
    <citation type="submission" date="2014-10" db="EMBL/GenBank/DDBJ databases">
        <title>Genome sequence of Micropolyspora internatus JCM3315.</title>
        <authorList>
            <person name="Shin S.-K."/>
            <person name="Yi H."/>
        </authorList>
    </citation>
    <scope>NUCLEOTIDE SEQUENCE [LARGE SCALE GENOMIC DNA]</scope>
    <source>
        <strain evidence="1 2">JCM 3315</strain>
    </source>
</reference>
<sequence length="50" mass="5399">MCTAVLGEFVELHRLDGFAELAQPNPFRQLYQRTTGVYTIAALVACGGAV</sequence>
<name>A0A837DBW2_9PSEU</name>
<dbReference type="Proteomes" id="UP000030848">
    <property type="component" value="Unassembled WGS sequence"/>
</dbReference>
<evidence type="ECO:0000313" key="1">
    <source>
        <dbReference type="EMBL" id="KHF43854.1"/>
    </source>
</evidence>
<dbReference type="RefSeq" id="WP_012796071.1">
    <property type="nucleotide sequence ID" value="NZ_CALJZO010000085.1"/>
</dbReference>
<organism evidence="1 2">
    <name type="scientific">Saccharomonospora viridis</name>
    <dbReference type="NCBI Taxonomy" id="1852"/>
    <lineage>
        <taxon>Bacteria</taxon>
        <taxon>Bacillati</taxon>
        <taxon>Actinomycetota</taxon>
        <taxon>Actinomycetes</taxon>
        <taxon>Pseudonocardiales</taxon>
        <taxon>Pseudonocardiaceae</taxon>
        <taxon>Saccharomonospora</taxon>
    </lineage>
</organism>
<accession>A0A837DBW2</accession>
<evidence type="ECO:0000313" key="2">
    <source>
        <dbReference type="Proteomes" id="UP000030848"/>
    </source>
</evidence>
<dbReference type="EMBL" id="JRZE01000004">
    <property type="protein sequence ID" value="KHF43854.1"/>
    <property type="molecule type" value="Genomic_DNA"/>
</dbReference>
<proteinExistence type="predicted"/>
<dbReference type="AlphaFoldDB" id="A0A837DBW2"/>
<protein>
    <submittedName>
        <fullName evidence="1">Uncharacterized protein</fullName>
    </submittedName>
</protein>